<evidence type="ECO:0000313" key="2">
    <source>
        <dbReference type="Proteomes" id="UP000275078"/>
    </source>
</evidence>
<sequence length="420" mass="48110">MSHSDSDDEEDKPWYGELPPAPIAPLNELKLGHVPPFFQTTEFPGIEDGFQMLRPLFDSNGTSSTGPRRRKIIVKRDPKDAATDHYPTAQFFKHDDRILKRERGVKVRFPGDENPHVWKVAFSYAATVNLVRKDLVEKHLLGRTYPIAGDLKFRWTARSVLFHYSVIWDLDSLLELFDPETLDFIAFRTAGMTILGMTILPICFEGKHTLAVPALIFEWTNGAWAKADPAPEIDAVLCRDAFSKTNWNLRMEFTTINWVPRFPVKPTRLRLAKGTLSLTLTADLDLDHCRIFYDDSSALNVTIPVGELYPIADALWTYFKLGKHHHADRKKLRHDSVGRMSLLAITAIYLSMNLRFRHCYLFHSIRFLTTDQDAIERLSPSRLADHAKRDFKYKKGANVHNHVGLRLLHKLSTETGIDCC</sequence>
<dbReference type="AlphaFoldDB" id="A0A3N4IFC1"/>
<protein>
    <submittedName>
        <fullName evidence="1">Uncharacterized protein</fullName>
    </submittedName>
</protein>
<proteinExistence type="predicted"/>
<gene>
    <name evidence="1" type="ORF">BJ508DRAFT_27689</name>
</gene>
<keyword evidence="2" id="KW-1185">Reference proteome</keyword>
<dbReference type="EMBL" id="ML119657">
    <property type="protein sequence ID" value="RPA84833.1"/>
    <property type="molecule type" value="Genomic_DNA"/>
</dbReference>
<organism evidence="1 2">
    <name type="scientific">Ascobolus immersus RN42</name>
    <dbReference type="NCBI Taxonomy" id="1160509"/>
    <lineage>
        <taxon>Eukaryota</taxon>
        <taxon>Fungi</taxon>
        <taxon>Dikarya</taxon>
        <taxon>Ascomycota</taxon>
        <taxon>Pezizomycotina</taxon>
        <taxon>Pezizomycetes</taxon>
        <taxon>Pezizales</taxon>
        <taxon>Ascobolaceae</taxon>
        <taxon>Ascobolus</taxon>
    </lineage>
</organism>
<dbReference type="Proteomes" id="UP000275078">
    <property type="component" value="Unassembled WGS sequence"/>
</dbReference>
<name>A0A3N4IFC1_ASCIM</name>
<accession>A0A3N4IFC1</accession>
<reference evidence="1 2" key="1">
    <citation type="journal article" date="2018" name="Nat. Ecol. Evol.">
        <title>Pezizomycetes genomes reveal the molecular basis of ectomycorrhizal truffle lifestyle.</title>
        <authorList>
            <person name="Murat C."/>
            <person name="Payen T."/>
            <person name="Noel B."/>
            <person name="Kuo A."/>
            <person name="Morin E."/>
            <person name="Chen J."/>
            <person name="Kohler A."/>
            <person name="Krizsan K."/>
            <person name="Balestrini R."/>
            <person name="Da Silva C."/>
            <person name="Montanini B."/>
            <person name="Hainaut M."/>
            <person name="Levati E."/>
            <person name="Barry K.W."/>
            <person name="Belfiori B."/>
            <person name="Cichocki N."/>
            <person name="Clum A."/>
            <person name="Dockter R.B."/>
            <person name="Fauchery L."/>
            <person name="Guy J."/>
            <person name="Iotti M."/>
            <person name="Le Tacon F."/>
            <person name="Lindquist E.A."/>
            <person name="Lipzen A."/>
            <person name="Malagnac F."/>
            <person name="Mello A."/>
            <person name="Molinier V."/>
            <person name="Miyauchi S."/>
            <person name="Poulain J."/>
            <person name="Riccioni C."/>
            <person name="Rubini A."/>
            <person name="Sitrit Y."/>
            <person name="Splivallo R."/>
            <person name="Traeger S."/>
            <person name="Wang M."/>
            <person name="Zifcakova L."/>
            <person name="Wipf D."/>
            <person name="Zambonelli A."/>
            <person name="Paolocci F."/>
            <person name="Nowrousian M."/>
            <person name="Ottonello S."/>
            <person name="Baldrian P."/>
            <person name="Spatafora J.W."/>
            <person name="Henrissat B."/>
            <person name="Nagy L.G."/>
            <person name="Aury J.M."/>
            <person name="Wincker P."/>
            <person name="Grigoriev I.V."/>
            <person name="Bonfante P."/>
            <person name="Martin F.M."/>
        </authorList>
    </citation>
    <scope>NUCLEOTIDE SEQUENCE [LARGE SCALE GENOMIC DNA]</scope>
    <source>
        <strain evidence="1 2">RN42</strain>
    </source>
</reference>
<evidence type="ECO:0000313" key="1">
    <source>
        <dbReference type="EMBL" id="RPA84833.1"/>
    </source>
</evidence>